<dbReference type="EMBL" id="JANSKA010000007">
    <property type="protein sequence ID" value="MCR9037270.1"/>
    <property type="molecule type" value="Genomic_DNA"/>
</dbReference>
<evidence type="ECO:0000313" key="2">
    <source>
        <dbReference type="Proteomes" id="UP001204320"/>
    </source>
</evidence>
<reference evidence="1 2" key="1">
    <citation type="submission" date="2022-08" db="EMBL/GenBank/DDBJ databases">
        <title>Tractidigestivibacter montrealensis type strain KD21.</title>
        <authorList>
            <person name="Diop K."/>
            <person name="Richard C."/>
            <person name="Routy B."/>
        </authorList>
    </citation>
    <scope>NUCLEOTIDE SEQUENCE [LARGE SCALE GENOMIC DNA]</scope>
    <source>
        <strain evidence="1 2">KD21</strain>
    </source>
</reference>
<evidence type="ECO:0000313" key="1">
    <source>
        <dbReference type="EMBL" id="MCR9037270.1"/>
    </source>
</evidence>
<sequence>MALYWPEARVALEIVDDPASKPYEGPDDWTVLHVTCADIYDVHRFQKIGRELGRLLGEDTSFMDDPLWQRKNAELHAQLTGGIPPFGVYR</sequence>
<protein>
    <submittedName>
        <fullName evidence="1">Uncharacterized protein</fullName>
    </submittedName>
</protein>
<proteinExistence type="predicted"/>
<dbReference type="RefSeq" id="WP_118343191.1">
    <property type="nucleotide sequence ID" value="NZ_JANSKA010000007.1"/>
</dbReference>
<gene>
    <name evidence="1" type="ORF">NVS32_09950</name>
</gene>
<accession>A0ABT1ZAM8</accession>
<keyword evidence="2" id="KW-1185">Reference proteome</keyword>
<comment type="caution">
    <text evidence="1">The sequence shown here is derived from an EMBL/GenBank/DDBJ whole genome shotgun (WGS) entry which is preliminary data.</text>
</comment>
<name>A0ABT1ZAM8_9ACTN</name>
<organism evidence="1 2">
    <name type="scientific">Tractidigestivibacter montrealensis</name>
    <dbReference type="NCBI Taxonomy" id="2972466"/>
    <lineage>
        <taxon>Bacteria</taxon>
        <taxon>Bacillati</taxon>
        <taxon>Actinomycetota</taxon>
        <taxon>Coriobacteriia</taxon>
        <taxon>Coriobacteriales</taxon>
        <taxon>Atopobiaceae</taxon>
        <taxon>Tractidigestivibacter</taxon>
    </lineage>
</organism>
<dbReference type="Proteomes" id="UP001204320">
    <property type="component" value="Unassembled WGS sequence"/>
</dbReference>